<sequence length="193" mass="20849">PEPEDDSAWILRADFMEYDAQPMHQDLLPPLLIRKRKRFRDDLMSPRRAAFALESDCLLRGSYQRAQRPTTSRRQSTGSGKTGNHGHEMGVGNGGCRGLLPTFSSDSLPPAPGPVPLLGPSYPIMGRGSSAMIAASPIQTWSLFDPPVTTHVSVEVAVSLQLFVDDVCLNCVVKTSTSSCEGSMASLGFTPES</sequence>
<proteinExistence type="predicted"/>
<feature type="non-terminal residue" evidence="2">
    <location>
        <position position="1"/>
    </location>
</feature>
<name>A0A7R8WQQ5_9CRUS</name>
<protein>
    <submittedName>
        <fullName evidence="2">Uncharacterized protein</fullName>
    </submittedName>
</protein>
<evidence type="ECO:0000256" key="1">
    <source>
        <dbReference type="SAM" id="MobiDB-lite"/>
    </source>
</evidence>
<accession>A0A7R8WQQ5</accession>
<reference evidence="2" key="1">
    <citation type="submission" date="2020-11" db="EMBL/GenBank/DDBJ databases">
        <authorList>
            <person name="Tran Van P."/>
        </authorList>
    </citation>
    <scope>NUCLEOTIDE SEQUENCE</scope>
</reference>
<feature type="compositionally biased region" description="Polar residues" evidence="1">
    <location>
        <begin position="64"/>
        <end position="79"/>
    </location>
</feature>
<evidence type="ECO:0000313" key="2">
    <source>
        <dbReference type="EMBL" id="CAD7236347.1"/>
    </source>
</evidence>
<gene>
    <name evidence="2" type="ORF">CTOB1V02_LOCUS14162</name>
</gene>
<organism evidence="2">
    <name type="scientific">Cyprideis torosa</name>
    <dbReference type="NCBI Taxonomy" id="163714"/>
    <lineage>
        <taxon>Eukaryota</taxon>
        <taxon>Metazoa</taxon>
        <taxon>Ecdysozoa</taxon>
        <taxon>Arthropoda</taxon>
        <taxon>Crustacea</taxon>
        <taxon>Oligostraca</taxon>
        <taxon>Ostracoda</taxon>
        <taxon>Podocopa</taxon>
        <taxon>Podocopida</taxon>
        <taxon>Cytherocopina</taxon>
        <taxon>Cytheroidea</taxon>
        <taxon>Cytherideidae</taxon>
        <taxon>Cyprideis</taxon>
    </lineage>
</organism>
<dbReference type="AlphaFoldDB" id="A0A7R8WQQ5"/>
<feature type="region of interest" description="Disordered" evidence="1">
    <location>
        <begin position="62"/>
        <end position="91"/>
    </location>
</feature>
<dbReference type="EMBL" id="OB678413">
    <property type="protein sequence ID" value="CAD7236347.1"/>
    <property type="molecule type" value="Genomic_DNA"/>
</dbReference>